<accession>A0A845MAY1</accession>
<proteinExistence type="predicted"/>
<dbReference type="EMBL" id="WTUX01000067">
    <property type="protein sequence ID" value="MZR15413.1"/>
    <property type="molecule type" value="Genomic_DNA"/>
</dbReference>
<evidence type="ECO:0000313" key="2">
    <source>
        <dbReference type="EMBL" id="MZR15413.1"/>
    </source>
</evidence>
<dbReference type="PANTHER" id="PTHR37314">
    <property type="entry name" value="SLR0142 PROTEIN"/>
    <property type="match status" value="1"/>
</dbReference>
<evidence type="ECO:0000256" key="1">
    <source>
        <dbReference type="SAM" id="Phobius"/>
    </source>
</evidence>
<dbReference type="PANTHER" id="PTHR37314:SF4">
    <property type="entry name" value="UPF0700 TRANSMEMBRANE PROTEIN YOAK"/>
    <property type="match status" value="1"/>
</dbReference>
<dbReference type="Proteomes" id="UP000467322">
    <property type="component" value="Unassembled WGS sequence"/>
</dbReference>
<feature type="transmembrane region" description="Helical" evidence="1">
    <location>
        <begin position="59"/>
        <end position="82"/>
    </location>
</feature>
<organism evidence="2 3">
    <name type="scientific">Maritimibacter harenae</name>
    <dbReference type="NCBI Taxonomy" id="2606218"/>
    <lineage>
        <taxon>Bacteria</taxon>
        <taxon>Pseudomonadati</taxon>
        <taxon>Pseudomonadota</taxon>
        <taxon>Alphaproteobacteria</taxon>
        <taxon>Rhodobacterales</taxon>
        <taxon>Roseobacteraceae</taxon>
        <taxon>Maritimibacter</taxon>
    </lineage>
</organism>
<feature type="transmembrane region" description="Helical" evidence="1">
    <location>
        <begin position="94"/>
        <end position="113"/>
    </location>
</feature>
<keyword evidence="1" id="KW-1133">Transmembrane helix</keyword>
<reference evidence="2 3" key="1">
    <citation type="submission" date="2019-12" db="EMBL/GenBank/DDBJ databases">
        <title>Maritimibacter sp. nov. sp. isolated from sea sand.</title>
        <authorList>
            <person name="Kim J."/>
            <person name="Jeong S.E."/>
            <person name="Jung H.S."/>
            <person name="Jeon C.O."/>
        </authorList>
    </citation>
    <scope>NUCLEOTIDE SEQUENCE [LARGE SCALE GENOMIC DNA]</scope>
    <source>
        <strain evidence="2 3">DP07</strain>
    </source>
</reference>
<comment type="caution">
    <text evidence="2">The sequence shown here is derived from an EMBL/GenBank/DDBJ whole genome shotgun (WGS) entry which is preliminary data.</text>
</comment>
<dbReference type="RefSeq" id="WP_161353823.1">
    <property type="nucleotide sequence ID" value="NZ_WTUX01000067.1"/>
</dbReference>
<name>A0A845MAY1_9RHOB</name>
<dbReference type="AlphaFoldDB" id="A0A845MAY1"/>
<protein>
    <submittedName>
        <fullName evidence="2">DUF1275 domain-containing protein</fullName>
    </submittedName>
</protein>
<keyword evidence="1" id="KW-0472">Membrane</keyword>
<keyword evidence="1" id="KW-0812">Transmembrane</keyword>
<evidence type="ECO:0000313" key="3">
    <source>
        <dbReference type="Proteomes" id="UP000467322"/>
    </source>
</evidence>
<sequence length="234" mass="23900">MLIHVGDERNGTIDRYLAAALSVVAGALNAVGFLIARSFTANMTGNVSAFADEVARGSWRSSLGFLLLLVLFIGGASLAAGLITFGEQRGIRSIYAITIAAEGVIVLALGFILSTSASVSNMLLVCVLSTVMGLQNAVTSLISRSRVRTTHVSGMATDIGIGLAALIKPGGSPDTALPKLGLHTLTLSAFAVGGVGGALLYGFIGTWVFALAGGSLLAVALPEIMRAGRAPRKD</sequence>
<dbReference type="InterPro" id="IPR010699">
    <property type="entry name" value="DUF1275"/>
</dbReference>
<gene>
    <name evidence="2" type="ORF">GQE99_20565</name>
</gene>
<dbReference type="Pfam" id="PF06912">
    <property type="entry name" value="DUF1275"/>
    <property type="match status" value="1"/>
</dbReference>
<feature type="transmembrane region" description="Helical" evidence="1">
    <location>
        <begin position="16"/>
        <end position="39"/>
    </location>
</feature>
<keyword evidence="3" id="KW-1185">Reference proteome</keyword>
<feature type="transmembrane region" description="Helical" evidence="1">
    <location>
        <begin position="207"/>
        <end position="225"/>
    </location>
</feature>